<evidence type="ECO:0000256" key="4">
    <source>
        <dbReference type="ARBA" id="ARBA00012219"/>
    </source>
</evidence>
<feature type="binding site" evidence="13">
    <location>
        <position position="163"/>
    </location>
    <ligand>
        <name>(R)-pantoate</name>
        <dbReference type="ChEBI" id="CHEBI:15980"/>
    </ligand>
</feature>
<dbReference type="EC" id="6.3.2.1" evidence="4 13"/>
<proteinExistence type="inferred from homology"/>
<dbReference type="Pfam" id="PF02569">
    <property type="entry name" value="Pantoate_ligase"/>
    <property type="match status" value="1"/>
</dbReference>
<dbReference type="InterPro" id="IPR003721">
    <property type="entry name" value="Pantoate_ligase"/>
</dbReference>
<evidence type="ECO:0000313" key="15">
    <source>
        <dbReference type="Proteomes" id="UP000555728"/>
    </source>
</evidence>
<dbReference type="GO" id="GO:0015940">
    <property type="term" value="P:pantothenate biosynthetic process"/>
    <property type="evidence" value="ECO:0007669"/>
    <property type="project" value="UniProtKB-UniRule"/>
</dbReference>
<dbReference type="InterPro" id="IPR042176">
    <property type="entry name" value="Pantoate_ligase_C"/>
</dbReference>
<keyword evidence="9 13" id="KW-0547">Nucleotide-binding</keyword>
<comment type="pathway">
    <text evidence="2 13">Cofactor biosynthesis; (R)-pantothenate biosynthesis; (R)-pantothenate from (R)-pantoate and beta-alanine: step 1/1.</text>
</comment>
<dbReference type="PANTHER" id="PTHR21299">
    <property type="entry name" value="CYTIDYLATE KINASE/PANTOATE-BETA-ALANINE LIGASE"/>
    <property type="match status" value="1"/>
</dbReference>
<comment type="catalytic activity">
    <reaction evidence="11 13">
        <text>(R)-pantoate + beta-alanine + ATP = (R)-pantothenate + AMP + diphosphate + H(+)</text>
        <dbReference type="Rhea" id="RHEA:10912"/>
        <dbReference type="ChEBI" id="CHEBI:15378"/>
        <dbReference type="ChEBI" id="CHEBI:15980"/>
        <dbReference type="ChEBI" id="CHEBI:29032"/>
        <dbReference type="ChEBI" id="CHEBI:30616"/>
        <dbReference type="ChEBI" id="CHEBI:33019"/>
        <dbReference type="ChEBI" id="CHEBI:57966"/>
        <dbReference type="ChEBI" id="CHEBI:456215"/>
        <dbReference type="EC" id="6.3.2.1"/>
    </reaction>
</comment>
<evidence type="ECO:0000256" key="11">
    <source>
        <dbReference type="ARBA" id="ARBA00048258"/>
    </source>
</evidence>
<evidence type="ECO:0000256" key="3">
    <source>
        <dbReference type="ARBA" id="ARBA00009256"/>
    </source>
</evidence>
<dbReference type="SUPFAM" id="SSF52374">
    <property type="entry name" value="Nucleotidylyl transferase"/>
    <property type="match status" value="1"/>
</dbReference>
<feature type="binding site" evidence="13">
    <location>
        <position position="71"/>
    </location>
    <ligand>
        <name>beta-alanine</name>
        <dbReference type="ChEBI" id="CHEBI:57966"/>
    </ligand>
</feature>
<dbReference type="EMBL" id="JACIGI010000005">
    <property type="protein sequence ID" value="MBB4285204.1"/>
    <property type="molecule type" value="Genomic_DNA"/>
</dbReference>
<keyword evidence="7 13" id="KW-0436">Ligase</keyword>
<dbReference type="CDD" id="cd00560">
    <property type="entry name" value="PanC"/>
    <property type="match status" value="1"/>
</dbReference>
<feature type="active site" description="Proton donor" evidence="13">
    <location>
        <position position="47"/>
    </location>
</feature>
<evidence type="ECO:0000256" key="6">
    <source>
        <dbReference type="ARBA" id="ARBA00022490"/>
    </source>
</evidence>
<dbReference type="InterPro" id="IPR014729">
    <property type="entry name" value="Rossmann-like_a/b/a_fold"/>
</dbReference>
<comment type="caution">
    <text evidence="14">The sequence shown here is derived from an EMBL/GenBank/DDBJ whole genome shotgun (WGS) entry which is preliminary data.</text>
</comment>
<dbReference type="HAMAP" id="MF_00158">
    <property type="entry name" value="PanC"/>
    <property type="match status" value="1"/>
</dbReference>
<accession>A0A7W6RZ06</accession>
<keyword evidence="8 13" id="KW-0566">Pantothenate biosynthesis</keyword>
<evidence type="ECO:0000256" key="12">
    <source>
        <dbReference type="ARBA" id="ARBA00055042"/>
    </source>
</evidence>
<comment type="subunit">
    <text evidence="13">Homodimer.</text>
</comment>
<feature type="binding site" evidence="13">
    <location>
        <position position="71"/>
    </location>
    <ligand>
        <name>(R)-pantoate</name>
        <dbReference type="ChEBI" id="CHEBI:15980"/>
    </ligand>
</feature>
<evidence type="ECO:0000256" key="7">
    <source>
        <dbReference type="ARBA" id="ARBA00022598"/>
    </source>
</evidence>
<dbReference type="Gene3D" id="3.30.1300.10">
    <property type="entry name" value="Pantoate-beta-alanine ligase, C-terminal domain"/>
    <property type="match status" value="1"/>
</dbReference>
<evidence type="ECO:0000256" key="9">
    <source>
        <dbReference type="ARBA" id="ARBA00022741"/>
    </source>
</evidence>
<feature type="binding site" evidence="13">
    <location>
        <begin position="40"/>
        <end position="47"/>
    </location>
    <ligand>
        <name>ATP</name>
        <dbReference type="ChEBI" id="CHEBI:30616"/>
    </ligand>
</feature>
<evidence type="ECO:0000256" key="8">
    <source>
        <dbReference type="ARBA" id="ARBA00022655"/>
    </source>
</evidence>
<organism evidence="14 15">
    <name type="scientific">Roseospira goensis</name>
    <dbReference type="NCBI Taxonomy" id="391922"/>
    <lineage>
        <taxon>Bacteria</taxon>
        <taxon>Pseudomonadati</taxon>
        <taxon>Pseudomonadota</taxon>
        <taxon>Alphaproteobacteria</taxon>
        <taxon>Rhodospirillales</taxon>
        <taxon>Rhodospirillaceae</taxon>
        <taxon>Roseospira</taxon>
    </lineage>
</organism>
<gene>
    <name evidence="13" type="primary">panC</name>
    <name evidence="14" type="ORF">GGD88_000921</name>
</gene>
<keyword evidence="6 13" id="KW-0963">Cytoplasm</keyword>
<dbReference type="GO" id="GO:0004592">
    <property type="term" value="F:pantoate-beta-alanine ligase activity"/>
    <property type="evidence" value="ECO:0007669"/>
    <property type="project" value="UniProtKB-UniRule"/>
</dbReference>
<dbReference type="AlphaFoldDB" id="A0A7W6RZ06"/>
<evidence type="ECO:0000256" key="5">
    <source>
        <dbReference type="ARBA" id="ARBA00014155"/>
    </source>
</evidence>
<dbReference type="Gene3D" id="3.40.50.620">
    <property type="entry name" value="HUPs"/>
    <property type="match status" value="1"/>
</dbReference>
<dbReference type="GO" id="GO:0005829">
    <property type="term" value="C:cytosol"/>
    <property type="evidence" value="ECO:0007669"/>
    <property type="project" value="TreeGrafter"/>
</dbReference>
<sequence length="289" mass="29795">MTDAAPAAVSRPVLATVASLRDQVAGWRRAGRSVALVPTMGALHDGHLSLVRLAAARCDRVVVSIFVNPTQFGPTEDFARYPRPFAADCAAVASAGGHAVYAPPVEEMYPAGMATTVTVGGVSEGLCGATRPGHFQGVATVVSKLLLQALPDIAVFGEKDYQQLQVIRRLVRDLDVPVEIVGGPTVREADGLALSSRNRYLAPDERAVAPRLHAELCGVAAALAEGTPAAAACTEAVAALHAAGFARVDYVEVRAADGLAPITGTPDGPARVLGAAVLGQTRLIDSVPV</sequence>
<evidence type="ECO:0000256" key="13">
    <source>
        <dbReference type="HAMAP-Rule" id="MF_00158"/>
    </source>
</evidence>
<comment type="miscellaneous">
    <text evidence="13">The reaction proceeds by a bi uni uni bi ping pong mechanism.</text>
</comment>
<keyword evidence="15" id="KW-1185">Reference proteome</keyword>
<dbReference type="GO" id="GO:0005524">
    <property type="term" value="F:ATP binding"/>
    <property type="evidence" value="ECO:0007669"/>
    <property type="project" value="UniProtKB-KW"/>
</dbReference>
<protein>
    <recommendedName>
        <fullName evidence="5 13">Pantothenate synthetase</fullName>
        <shortName evidence="13">PS</shortName>
        <ecNumber evidence="4 13">6.3.2.1</ecNumber>
    </recommendedName>
    <alternativeName>
        <fullName evidence="13">Pantoate--beta-alanine ligase</fullName>
    </alternativeName>
    <alternativeName>
        <fullName evidence="13">Pantoate-activating enzyme</fullName>
    </alternativeName>
</protein>
<name>A0A7W6RZ06_9PROT</name>
<dbReference type="NCBIfam" id="TIGR00018">
    <property type="entry name" value="panC"/>
    <property type="match status" value="1"/>
</dbReference>
<evidence type="ECO:0000256" key="1">
    <source>
        <dbReference type="ARBA" id="ARBA00004496"/>
    </source>
</evidence>
<feature type="binding site" evidence="13">
    <location>
        <begin position="157"/>
        <end position="160"/>
    </location>
    <ligand>
        <name>ATP</name>
        <dbReference type="ChEBI" id="CHEBI:30616"/>
    </ligand>
</feature>
<dbReference type="Proteomes" id="UP000555728">
    <property type="component" value="Unassembled WGS sequence"/>
</dbReference>
<keyword evidence="10 13" id="KW-0067">ATP-binding</keyword>
<dbReference type="UniPathway" id="UPA00028">
    <property type="reaction ID" value="UER00005"/>
</dbReference>
<dbReference type="RefSeq" id="WP_221237002.1">
    <property type="nucleotide sequence ID" value="NZ_JACIGI010000005.1"/>
</dbReference>
<dbReference type="FunFam" id="3.40.50.620:FF:000114">
    <property type="entry name" value="Pantothenate synthetase"/>
    <property type="match status" value="1"/>
</dbReference>
<evidence type="ECO:0000256" key="2">
    <source>
        <dbReference type="ARBA" id="ARBA00004990"/>
    </source>
</evidence>
<feature type="binding site" evidence="13">
    <location>
        <position position="186"/>
    </location>
    <ligand>
        <name>ATP</name>
        <dbReference type="ChEBI" id="CHEBI:30616"/>
    </ligand>
</feature>
<evidence type="ECO:0000256" key="10">
    <source>
        <dbReference type="ARBA" id="ARBA00022840"/>
    </source>
</evidence>
<comment type="subcellular location">
    <subcellularLocation>
        <location evidence="1 13">Cytoplasm</location>
    </subcellularLocation>
</comment>
<evidence type="ECO:0000313" key="14">
    <source>
        <dbReference type="EMBL" id="MBB4285204.1"/>
    </source>
</evidence>
<comment type="function">
    <text evidence="12 13">Catalyzes the condensation of pantoate with beta-alanine in an ATP-dependent reaction via a pantoyl-adenylate intermediate.</text>
</comment>
<dbReference type="PANTHER" id="PTHR21299:SF1">
    <property type="entry name" value="PANTOATE--BETA-ALANINE LIGASE"/>
    <property type="match status" value="1"/>
</dbReference>
<reference evidence="14 15" key="1">
    <citation type="submission" date="2020-08" db="EMBL/GenBank/DDBJ databases">
        <title>Genome sequencing of Purple Non-Sulfur Bacteria from various extreme environments.</title>
        <authorList>
            <person name="Mayer M."/>
        </authorList>
    </citation>
    <scope>NUCLEOTIDE SEQUENCE [LARGE SCALE GENOMIC DNA]</scope>
    <source>
        <strain evidence="14 15">JA135</strain>
    </source>
</reference>
<feature type="binding site" evidence="13">
    <location>
        <begin position="194"/>
        <end position="197"/>
    </location>
    <ligand>
        <name>ATP</name>
        <dbReference type="ChEBI" id="CHEBI:30616"/>
    </ligand>
</feature>
<comment type="similarity">
    <text evidence="3 13">Belongs to the pantothenate synthetase family.</text>
</comment>